<keyword evidence="1" id="KW-0812">Transmembrane</keyword>
<dbReference type="Proteomes" id="UP000580474">
    <property type="component" value="Unassembled WGS sequence"/>
</dbReference>
<name>A0A840NEV9_9PSEU</name>
<proteinExistence type="predicted"/>
<feature type="transmembrane region" description="Helical" evidence="1">
    <location>
        <begin position="12"/>
        <end position="33"/>
    </location>
</feature>
<accession>A0A840NEV9</accession>
<keyword evidence="1" id="KW-0472">Membrane</keyword>
<comment type="caution">
    <text evidence="2">The sequence shown here is derived from an EMBL/GenBank/DDBJ whole genome shotgun (WGS) entry which is preliminary data.</text>
</comment>
<feature type="transmembrane region" description="Helical" evidence="1">
    <location>
        <begin position="77"/>
        <end position="97"/>
    </location>
</feature>
<dbReference type="RefSeq" id="WP_184477471.1">
    <property type="nucleotide sequence ID" value="NZ_JACHIV010000001.1"/>
</dbReference>
<protein>
    <submittedName>
        <fullName evidence="2">Lysylphosphatidylglycerol synthetase-like protein (DUF2156 family)</fullName>
    </submittedName>
</protein>
<keyword evidence="3" id="KW-1185">Reference proteome</keyword>
<sequence>MAGYDRLLWRTLHRVLLVLAIGVLGLLLGLGSAPTRSDSLLGVLVVALVVLPVAITVRRMTPVARANLRAVPRYRPLMAVTSALLALVALLVLWWAVGNALFPGTLSPLTLALVGVVLAALTALLNRVL</sequence>
<feature type="transmembrane region" description="Helical" evidence="1">
    <location>
        <begin position="109"/>
        <end position="128"/>
    </location>
</feature>
<reference evidence="2 3" key="1">
    <citation type="submission" date="2020-08" db="EMBL/GenBank/DDBJ databases">
        <title>Sequencing the genomes of 1000 actinobacteria strains.</title>
        <authorList>
            <person name="Klenk H.-P."/>
        </authorList>
    </citation>
    <scope>NUCLEOTIDE SEQUENCE [LARGE SCALE GENOMIC DNA]</scope>
    <source>
        <strain evidence="2 3">DSM 45582</strain>
    </source>
</reference>
<dbReference type="EMBL" id="JACHIV010000001">
    <property type="protein sequence ID" value="MBB5067742.1"/>
    <property type="molecule type" value="Genomic_DNA"/>
</dbReference>
<organism evidence="2 3">
    <name type="scientific">Saccharopolyspora gloriosae</name>
    <dbReference type="NCBI Taxonomy" id="455344"/>
    <lineage>
        <taxon>Bacteria</taxon>
        <taxon>Bacillati</taxon>
        <taxon>Actinomycetota</taxon>
        <taxon>Actinomycetes</taxon>
        <taxon>Pseudonocardiales</taxon>
        <taxon>Pseudonocardiaceae</taxon>
        <taxon>Saccharopolyspora</taxon>
    </lineage>
</organism>
<evidence type="ECO:0000313" key="3">
    <source>
        <dbReference type="Proteomes" id="UP000580474"/>
    </source>
</evidence>
<dbReference type="AlphaFoldDB" id="A0A840NEV9"/>
<evidence type="ECO:0000256" key="1">
    <source>
        <dbReference type="SAM" id="Phobius"/>
    </source>
</evidence>
<feature type="transmembrane region" description="Helical" evidence="1">
    <location>
        <begin position="39"/>
        <end position="57"/>
    </location>
</feature>
<keyword evidence="1" id="KW-1133">Transmembrane helix</keyword>
<evidence type="ECO:0000313" key="2">
    <source>
        <dbReference type="EMBL" id="MBB5067742.1"/>
    </source>
</evidence>
<gene>
    <name evidence="2" type="ORF">BJ969_000830</name>
</gene>